<dbReference type="GO" id="GO:0016849">
    <property type="term" value="F:phosphorus-oxygen lyase activity"/>
    <property type="evidence" value="ECO:0007669"/>
    <property type="project" value="UniProtKB-ARBA"/>
</dbReference>
<feature type="domain" description="Guanylate cyclase" evidence="3">
    <location>
        <begin position="335"/>
        <end position="469"/>
    </location>
</feature>
<evidence type="ECO:0000313" key="5">
    <source>
        <dbReference type="Proteomes" id="UP000826725"/>
    </source>
</evidence>
<evidence type="ECO:0000256" key="1">
    <source>
        <dbReference type="PROSITE-ProRule" id="PRU00169"/>
    </source>
</evidence>
<dbReference type="SMART" id="SM00065">
    <property type="entry name" value="GAF"/>
    <property type="match status" value="1"/>
</dbReference>
<proteinExistence type="predicted"/>
<accession>A0A8D5FG79</accession>
<evidence type="ECO:0000313" key="4">
    <source>
        <dbReference type="EMBL" id="BCL60748.1"/>
    </source>
</evidence>
<evidence type="ECO:0000259" key="3">
    <source>
        <dbReference type="PROSITE" id="PS50125"/>
    </source>
</evidence>
<feature type="domain" description="Response regulatory" evidence="2">
    <location>
        <begin position="6"/>
        <end position="120"/>
    </location>
</feature>
<dbReference type="SMART" id="SM00044">
    <property type="entry name" value="CYCc"/>
    <property type="match status" value="1"/>
</dbReference>
<sequence>MVKNRTVIVIDNEVLAADLCRKMLLPLGYSVVCAFSGEQGIDLAKNKRFDIAIISDRLHDMPGVELFSLLRQKNPVMSGILVTDQTSVELVVNAMNSGFQRLLQKPLKGPPLIAAVQDTLEIVELHEENIRMNTLLPLYELGEKFMKAEKETEVYQELLAAIRQEIDVTSVSIMMFDQDEEVLRIVASFGIDPEIASRVRIKPGEKIAGKVFKLKKPVILNRNEKNPDQFLKLLKRSEIAASICFPMRNTEKVIGMVNIAQTRENTVFSSGDIEMLSVIVKQSLMALEKIWSIKKREETCRVTALLEQYVSPEISEILADKKDFPQDSGKVLELTVLFADIRKFTLLVQRLPPAKLRIFLNEFFELFAEIVFSFRGMLDKFMGDAALVIFGAPLEIDTPSLSAVSAAEQIMREFEVLRCLWTKKNSVFKEIGLGIGVSRGPMFLGNVGSVRRLDYTVIGTDVNIAQRLASETASGQILLTERVYNDIKKTYKINSGEKKLLRGMDSEIMIYSLTR</sequence>
<dbReference type="PROSITE" id="PS50125">
    <property type="entry name" value="GUANYLATE_CYCLASE_2"/>
    <property type="match status" value="1"/>
</dbReference>
<dbReference type="GO" id="GO:0000160">
    <property type="term" value="P:phosphorelay signal transduction system"/>
    <property type="evidence" value="ECO:0007669"/>
    <property type="project" value="InterPro"/>
</dbReference>
<protein>
    <recommendedName>
        <fullName evidence="6">Guanylate cyclase</fullName>
    </recommendedName>
</protein>
<organism evidence="4 5">
    <name type="scientific">Desulfomarina profundi</name>
    <dbReference type="NCBI Taxonomy" id="2772557"/>
    <lineage>
        <taxon>Bacteria</taxon>
        <taxon>Pseudomonadati</taxon>
        <taxon>Thermodesulfobacteriota</taxon>
        <taxon>Desulfobulbia</taxon>
        <taxon>Desulfobulbales</taxon>
        <taxon>Desulfobulbaceae</taxon>
        <taxon>Desulfomarina</taxon>
    </lineage>
</organism>
<dbReference type="InterPro" id="IPR050697">
    <property type="entry name" value="Adenylyl/Guanylyl_Cyclase_3/4"/>
</dbReference>
<dbReference type="CDD" id="cd07302">
    <property type="entry name" value="CHD"/>
    <property type="match status" value="1"/>
</dbReference>
<dbReference type="InterPro" id="IPR001054">
    <property type="entry name" value="A/G_cyclase"/>
</dbReference>
<dbReference type="PANTHER" id="PTHR43081">
    <property type="entry name" value="ADENYLATE CYCLASE, TERMINAL-DIFFERENTIATION SPECIFIC-RELATED"/>
    <property type="match status" value="1"/>
</dbReference>
<dbReference type="SMART" id="SM00448">
    <property type="entry name" value="REC"/>
    <property type="match status" value="1"/>
</dbReference>
<keyword evidence="5" id="KW-1185">Reference proteome</keyword>
<dbReference type="InterPro" id="IPR001789">
    <property type="entry name" value="Sig_transdc_resp-reg_receiver"/>
</dbReference>
<dbReference type="AlphaFoldDB" id="A0A8D5FG79"/>
<dbReference type="CDD" id="cd00156">
    <property type="entry name" value="REC"/>
    <property type="match status" value="1"/>
</dbReference>
<dbReference type="EMBL" id="AP024086">
    <property type="protein sequence ID" value="BCL60748.1"/>
    <property type="molecule type" value="Genomic_DNA"/>
</dbReference>
<dbReference type="GO" id="GO:0009190">
    <property type="term" value="P:cyclic nucleotide biosynthetic process"/>
    <property type="evidence" value="ECO:0007669"/>
    <property type="project" value="InterPro"/>
</dbReference>
<dbReference type="PANTHER" id="PTHR43081:SF1">
    <property type="entry name" value="ADENYLATE CYCLASE, TERMINAL-DIFFERENTIATION SPECIFIC"/>
    <property type="match status" value="1"/>
</dbReference>
<dbReference type="Pfam" id="PF00211">
    <property type="entry name" value="Guanylate_cyc"/>
    <property type="match status" value="1"/>
</dbReference>
<name>A0A8D5FG79_9BACT</name>
<dbReference type="Proteomes" id="UP000826725">
    <property type="component" value="Chromosome"/>
</dbReference>
<dbReference type="RefSeq" id="WP_228856849.1">
    <property type="nucleotide sequence ID" value="NZ_AP024086.1"/>
</dbReference>
<comment type="caution">
    <text evidence="1">Lacks conserved residue(s) required for the propagation of feature annotation.</text>
</comment>
<dbReference type="InterPro" id="IPR003018">
    <property type="entry name" value="GAF"/>
</dbReference>
<dbReference type="GO" id="GO:0009975">
    <property type="term" value="F:cyclase activity"/>
    <property type="evidence" value="ECO:0007669"/>
    <property type="project" value="UniProtKB-ARBA"/>
</dbReference>
<evidence type="ECO:0008006" key="6">
    <source>
        <dbReference type="Google" id="ProtNLM"/>
    </source>
</evidence>
<evidence type="ECO:0000259" key="2">
    <source>
        <dbReference type="PROSITE" id="PS50110"/>
    </source>
</evidence>
<dbReference type="KEGG" id="dbk:DGMP_14410"/>
<dbReference type="Pfam" id="PF13185">
    <property type="entry name" value="GAF_2"/>
    <property type="match status" value="1"/>
</dbReference>
<reference evidence="4" key="1">
    <citation type="submission" date="2020-09" db="EMBL/GenBank/DDBJ databases">
        <title>Desulfogranum mesoprofundum gen. nov., sp. nov., a novel mesophilic, sulfate-reducing chemolithoautotroph isolated from a deep-sea hydrothermal vent chimney in the Suiyo Seamount.</title>
        <authorList>
            <person name="Hashimoto Y."/>
            <person name="Nakagawa S."/>
        </authorList>
    </citation>
    <scope>NUCLEOTIDE SEQUENCE</scope>
    <source>
        <strain evidence="4">KT2</strain>
    </source>
</reference>
<dbReference type="PROSITE" id="PS50110">
    <property type="entry name" value="RESPONSE_REGULATORY"/>
    <property type="match status" value="1"/>
</dbReference>
<gene>
    <name evidence="4" type="ORF">DGMP_14410</name>
</gene>
<dbReference type="Pfam" id="PF00072">
    <property type="entry name" value="Response_reg"/>
    <property type="match status" value="1"/>
</dbReference>